<organism evidence="1 2">
    <name type="scientific">Meloidogyne enterolobii</name>
    <name type="common">Root-knot nematode worm</name>
    <name type="synonym">Meloidogyne mayaguensis</name>
    <dbReference type="NCBI Taxonomy" id="390850"/>
    <lineage>
        <taxon>Eukaryota</taxon>
        <taxon>Metazoa</taxon>
        <taxon>Ecdysozoa</taxon>
        <taxon>Nematoda</taxon>
        <taxon>Chromadorea</taxon>
        <taxon>Rhabditida</taxon>
        <taxon>Tylenchina</taxon>
        <taxon>Tylenchomorpha</taxon>
        <taxon>Tylenchoidea</taxon>
        <taxon>Meloidogynidae</taxon>
        <taxon>Meloidogyninae</taxon>
        <taxon>Meloidogyne</taxon>
    </lineage>
</organism>
<dbReference type="Proteomes" id="UP001497535">
    <property type="component" value="Unassembled WGS sequence"/>
</dbReference>
<accession>A0ACB0Z3N1</accession>
<keyword evidence="2" id="KW-1185">Reference proteome</keyword>
<proteinExistence type="predicted"/>
<name>A0ACB0Z3N1_MELEN</name>
<dbReference type="EMBL" id="CAVMJV010000024">
    <property type="protein sequence ID" value="CAK5073587.1"/>
    <property type="molecule type" value="Genomic_DNA"/>
</dbReference>
<gene>
    <name evidence="1" type="ORF">MENTE1834_LOCUS20272</name>
</gene>
<evidence type="ECO:0000313" key="1">
    <source>
        <dbReference type="EMBL" id="CAK5073587.1"/>
    </source>
</evidence>
<reference evidence="1" key="1">
    <citation type="submission" date="2023-11" db="EMBL/GenBank/DDBJ databases">
        <authorList>
            <person name="Poullet M."/>
        </authorList>
    </citation>
    <scope>NUCLEOTIDE SEQUENCE</scope>
    <source>
        <strain evidence="1">E1834</strain>
    </source>
</reference>
<sequence>MGSLLWCNPIIFLLWHWSHFLTNSLTSSLILFQNINLLIFSRVLFSPRCPPCNGSSWYSASTLFFNFSGTRTLNSPFSFAKTIPSHSLHFSFSPFSAKSFLIRPIYSSSFWAILMSSELIFFVSFIRLISGVLSRVSFSINLLKWSQKLFLFPGR</sequence>
<protein>
    <submittedName>
        <fullName evidence="1">Uncharacterized protein</fullName>
    </submittedName>
</protein>
<comment type="caution">
    <text evidence="1">The sequence shown here is derived from an EMBL/GenBank/DDBJ whole genome shotgun (WGS) entry which is preliminary data.</text>
</comment>
<evidence type="ECO:0000313" key="2">
    <source>
        <dbReference type="Proteomes" id="UP001497535"/>
    </source>
</evidence>